<protein>
    <submittedName>
        <fullName evidence="4">Calcium-binding protein</fullName>
    </submittedName>
</protein>
<dbReference type="PANTHER" id="PTHR38340:SF1">
    <property type="entry name" value="S-LAYER PROTEIN"/>
    <property type="match status" value="1"/>
</dbReference>
<dbReference type="InterPro" id="IPR011049">
    <property type="entry name" value="Serralysin-like_metalloprot_C"/>
</dbReference>
<evidence type="ECO:0000256" key="3">
    <source>
        <dbReference type="SAM" id="MobiDB-lite"/>
    </source>
</evidence>
<dbReference type="InterPro" id="IPR018511">
    <property type="entry name" value="Hemolysin-typ_Ca-bd_CS"/>
</dbReference>
<dbReference type="PRINTS" id="PR00313">
    <property type="entry name" value="CABNDNGRPT"/>
</dbReference>
<accession>A0ABY8QM10</accession>
<dbReference type="PANTHER" id="PTHR38340">
    <property type="entry name" value="S-LAYER PROTEIN"/>
    <property type="match status" value="1"/>
</dbReference>
<comment type="subcellular location">
    <subcellularLocation>
        <location evidence="1">Secreted</location>
    </subcellularLocation>
</comment>
<dbReference type="SUPFAM" id="SSF51120">
    <property type="entry name" value="beta-Roll"/>
    <property type="match status" value="2"/>
</dbReference>
<reference evidence="4 5" key="1">
    <citation type="submission" date="2023-05" db="EMBL/GenBank/DDBJ databases">
        <title>YMD87, complete Genome.</title>
        <authorList>
            <person name="Zhang J."/>
            <person name="Xu X."/>
        </authorList>
    </citation>
    <scope>NUCLEOTIDE SEQUENCE [LARGE SCALE GENOMIC DNA]</scope>
    <source>
        <strain evidence="4 5">YMD87</strain>
    </source>
</reference>
<evidence type="ECO:0000313" key="4">
    <source>
        <dbReference type="EMBL" id="WGW05685.1"/>
    </source>
</evidence>
<evidence type="ECO:0000256" key="2">
    <source>
        <dbReference type="ARBA" id="ARBA00022525"/>
    </source>
</evidence>
<keyword evidence="2" id="KW-0964">Secreted</keyword>
<dbReference type="Pfam" id="PF00353">
    <property type="entry name" value="HemolysinCabind"/>
    <property type="match status" value="7"/>
</dbReference>
<keyword evidence="5" id="KW-1185">Reference proteome</keyword>
<dbReference type="InterPro" id="IPR001343">
    <property type="entry name" value="Hemolysn_Ca-bd"/>
</dbReference>
<dbReference type="Gene3D" id="2.150.10.10">
    <property type="entry name" value="Serralysin-like metalloprotease, C-terminal"/>
    <property type="match status" value="3"/>
</dbReference>
<dbReference type="PROSITE" id="PS00330">
    <property type="entry name" value="HEMOLYSIN_CALCIUM"/>
    <property type="match status" value="3"/>
</dbReference>
<dbReference type="EMBL" id="CP124616">
    <property type="protein sequence ID" value="WGW05685.1"/>
    <property type="molecule type" value="Genomic_DNA"/>
</dbReference>
<gene>
    <name evidence="4" type="ORF">QF118_09115</name>
</gene>
<evidence type="ECO:0000256" key="1">
    <source>
        <dbReference type="ARBA" id="ARBA00004613"/>
    </source>
</evidence>
<evidence type="ECO:0000313" key="5">
    <source>
        <dbReference type="Proteomes" id="UP001241605"/>
    </source>
</evidence>
<feature type="region of interest" description="Disordered" evidence="3">
    <location>
        <begin position="33"/>
        <end position="56"/>
    </location>
</feature>
<name>A0ABY8QM10_9RHOB</name>
<organism evidence="4 5">
    <name type="scientific">Tropicibacter oceani</name>
    <dbReference type="NCBI Taxonomy" id="3058420"/>
    <lineage>
        <taxon>Bacteria</taxon>
        <taxon>Pseudomonadati</taxon>
        <taxon>Pseudomonadota</taxon>
        <taxon>Alphaproteobacteria</taxon>
        <taxon>Rhodobacterales</taxon>
        <taxon>Roseobacteraceae</taxon>
        <taxon>Tropicibacter</taxon>
    </lineage>
</organism>
<sequence>MTIAGNKWDNLLTGTAGDDSIIGRGGNDTLLGQDGADTLKGGNQDDSLGGGLGDDVLSGNRHNDTLYGNEGNDKLYGGADDDLLYGGSGNDTLNGGKGSDVLFGGTGDDILRAAASDGSDTIDGGEGNDRAYLAGDQADYSVQWLGGTEVLLTHSGGNTTLLRDVETITFGDGTVDFHTLSGAPKYNLVATGITAGPTVDQGNYLSITHDYIAAFDPVPGGTPVQMTLYISTTPDMTGVVETRLVTSGSFGDRSTFSIPSSVEIGWDYAPGTYYVMGAIDTNDSFDETDETDNATEWTSFEVIETAQPVADAAATGITYETPWGGGDWDLTTNNGNFDVTVDLANESTLSGVRGFGYSVVLSADAVFDASDIVLGTGTISLDPAETGSATVNVELSDIAAPGDYHIGVVVGDRFFDYGSYAYVDDADLSDNVLFTPISFVGGITTGTEGNDLLQGTSGDDTILGLGGDDTLAVTLGGDDYADGGAGTDVLDLSGIAPRTDGTGVRVFDTYSGNTIEVIQYSPTDFIVVAENFEAVIGTEGNDEFTFVGGPSGLSVYGGGGDDVMLGGDDPHHYFGGDGNDVIMGSEAGFVYGTPNDTIDGGAGDDSIYGGAEDDLLTGGTGADVFSYYVYPGDGFYDDGNDTITDFDVIEDVVQVTYDPGTTAPELADIVTQTPEGALITLADGESVLLQGVDAALLTTTNVDLIQDEYDMF</sequence>
<dbReference type="RefSeq" id="WP_282302309.1">
    <property type="nucleotide sequence ID" value="NZ_CP124616.1"/>
</dbReference>
<dbReference type="InterPro" id="IPR050557">
    <property type="entry name" value="RTX_toxin/Mannuronan_C5-epim"/>
</dbReference>
<dbReference type="Proteomes" id="UP001241605">
    <property type="component" value="Chromosome"/>
</dbReference>
<proteinExistence type="predicted"/>